<gene>
    <name evidence="2" type="ordered locus">Emin_0734</name>
</gene>
<protein>
    <submittedName>
        <fullName evidence="2">Uncharacterized protein</fullName>
    </submittedName>
</protein>
<dbReference type="EMBL" id="CP001055">
    <property type="protein sequence ID" value="ACC98289.1"/>
    <property type="molecule type" value="Genomic_DNA"/>
</dbReference>
<evidence type="ECO:0000313" key="3">
    <source>
        <dbReference type="Proteomes" id="UP000001029"/>
    </source>
</evidence>
<dbReference type="HOGENOM" id="CLU_1552891_0_0_0"/>
<feature type="chain" id="PRO_5002779854" evidence="1">
    <location>
        <begin position="23"/>
        <end position="172"/>
    </location>
</feature>
<keyword evidence="1" id="KW-0732">Signal</keyword>
<dbReference type="RefSeq" id="WP_012414904.1">
    <property type="nucleotide sequence ID" value="NC_010644.1"/>
</dbReference>
<dbReference type="Proteomes" id="UP000001029">
    <property type="component" value="Chromosome"/>
</dbReference>
<dbReference type="KEGG" id="emi:Emin_0734"/>
<evidence type="ECO:0000256" key="1">
    <source>
        <dbReference type="SAM" id="SignalP"/>
    </source>
</evidence>
<feature type="signal peptide" evidence="1">
    <location>
        <begin position="1"/>
        <end position="22"/>
    </location>
</feature>
<keyword evidence="3" id="KW-1185">Reference proteome</keyword>
<accession>B2KCP3</accession>
<sequence length="172" mass="19925">MGYLKFLRCAFLLLFLAVNSHALNIENFTLTDGMGKFDFGKFEILNLELVNGVLEMPLERDEYKNITVLDKNFLSVLSSCFKDNKSCENTGKTNKEIKTEILDIRQAGKIFLAEISFDSRLLVTFTVTENKGVVRVRRPSDFKFKDSRFERYLKNLIRQSYKDIKNESGKPK</sequence>
<evidence type="ECO:0000313" key="2">
    <source>
        <dbReference type="EMBL" id="ACC98289.1"/>
    </source>
</evidence>
<name>B2KCP3_ELUMP</name>
<dbReference type="STRING" id="445932.Emin_0734"/>
<organism evidence="2 3">
    <name type="scientific">Elusimicrobium minutum (strain Pei191)</name>
    <dbReference type="NCBI Taxonomy" id="445932"/>
    <lineage>
        <taxon>Bacteria</taxon>
        <taxon>Pseudomonadati</taxon>
        <taxon>Elusimicrobiota</taxon>
        <taxon>Elusimicrobia</taxon>
        <taxon>Elusimicrobiales</taxon>
        <taxon>Elusimicrobiaceae</taxon>
        <taxon>Elusimicrobium</taxon>
    </lineage>
</organism>
<proteinExistence type="predicted"/>
<dbReference type="AlphaFoldDB" id="B2KCP3"/>
<reference evidence="2 3" key="1">
    <citation type="journal article" date="2009" name="Appl. Environ. Microbiol.">
        <title>Genomic analysis of 'Elusimicrobium minutum,' the first cultivated representative of the phylum 'Elusimicrobia' (formerly termite group 1).</title>
        <authorList>
            <person name="Herlemann D.P.R."/>
            <person name="Geissinger O."/>
            <person name="Ikeda-Ohtsubo W."/>
            <person name="Kunin V."/>
            <person name="Sun H."/>
            <person name="Lapidus A."/>
            <person name="Hugenholtz P."/>
            <person name="Brune A."/>
        </authorList>
    </citation>
    <scope>NUCLEOTIDE SEQUENCE [LARGE SCALE GENOMIC DNA]</scope>
    <source>
        <strain evidence="2 3">Pei191</strain>
    </source>
</reference>